<dbReference type="GO" id="GO:0016787">
    <property type="term" value="F:hydrolase activity"/>
    <property type="evidence" value="ECO:0007669"/>
    <property type="project" value="UniProtKB-KW"/>
</dbReference>
<sequence>MLDFNGVSFHWLGHDGFKIIAGGKTIYTDPYQLSRAQHSKNDADIVFISHNHFDHLSMDDLKHVIGKKTTVVAAKECIEQLKAAGAAEIKGVAPGDRLTVQDLPVEVIAAYNTNKKFHPKEDGKVGFVFTVGGNMRIYHTGDTDDIPEMSATKPDVALVPVSGTYVMTAEEAARAVNEKIKPKKLAIPMHYGSIVGSDQDATKFKQLVTACPVRILNRE</sequence>
<dbReference type="Proteomes" id="UP000008037">
    <property type="component" value="Chromosome"/>
</dbReference>
<accession>K0IHY2</accession>
<name>K0IHY2_NITGG</name>
<dbReference type="InterPro" id="IPR036866">
    <property type="entry name" value="RibonucZ/Hydroxyglut_hydro"/>
</dbReference>
<dbReference type="SUPFAM" id="SSF56281">
    <property type="entry name" value="Metallo-hydrolase/oxidoreductase"/>
    <property type="match status" value="1"/>
</dbReference>
<protein>
    <submittedName>
        <fullName evidence="1">Zn-dependent hydrolase of the beta-lactamase fold protein</fullName>
    </submittedName>
</protein>
<dbReference type="InterPro" id="IPR050114">
    <property type="entry name" value="UPF0173_UPF0282_UlaG_hydrolase"/>
</dbReference>
<dbReference type="KEGG" id="nga:Ngar_c05840"/>
<dbReference type="PANTHER" id="PTHR43546">
    <property type="entry name" value="UPF0173 METAL-DEPENDENT HYDROLASE MJ1163-RELATED"/>
    <property type="match status" value="1"/>
</dbReference>
<organism evidence="1 2">
    <name type="scientific">Nitrososphaera gargensis (strain Ga9.2)</name>
    <dbReference type="NCBI Taxonomy" id="1237085"/>
    <lineage>
        <taxon>Archaea</taxon>
        <taxon>Nitrososphaerota</taxon>
        <taxon>Nitrososphaeria</taxon>
        <taxon>Nitrososphaerales</taxon>
        <taxon>Nitrososphaeraceae</taxon>
        <taxon>Nitrososphaera</taxon>
    </lineage>
</organism>
<dbReference type="PANTHER" id="PTHR43546:SF8">
    <property type="entry name" value="METALLO-BETA-LACTAMASE DOMAIN-CONTAINING PROTEIN"/>
    <property type="match status" value="1"/>
</dbReference>
<dbReference type="InParanoid" id="K0IHY2"/>
<evidence type="ECO:0000313" key="2">
    <source>
        <dbReference type="Proteomes" id="UP000008037"/>
    </source>
</evidence>
<dbReference type="HOGENOM" id="CLU_070010_0_1_2"/>
<evidence type="ECO:0000313" key="1">
    <source>
        <dbReference type="EMBL" id="AFU57527.1"/>
    </source>
</evidence>
<keyword evidence="2" id="KW-1185">Reference proteome</keyword>
<proteinExistence type="predicted"/>
<dbReference type="GeneID" id="13794979"/>
<dbReference type="Gene3D" id="3.60.15.10">
    <property type="entry name" value="Ribonuclease Z/Hydroxyacylglutathione hydrolase-like"/>
    <property type="match status" value="1"/>
</dbReference>
<dbReference type="AlphaFoldDB" id="K0IHY2"/>
<dbReference type="BioCyc" id="CNIT1237085:G1324-582-MONOMER"/>
<dbReference type="RefSeq" id="WP_015018073.1">
    <property type="nucleotide sequence ID" value="NC_018719.1"/>
</dbReference>
<reference evidence="1 2" key="1">
    <citation type="journal article" date="2012" name="Environ. Microbiol.">
        <title>The genome of the ammonia-oxidizing Candidatus Nitrososphaera gargensis: insights into metabolic versatility and environmental adaptations.</title>
        <authorList>
            <person name="Spang A."/>
            <person name="Poehlein A."/>
            <person name="Offre P."/>
            <person name="Zumbragel S."/>
            <person name="Haider S."/>
            <person name="Rychlik N."/>
            <person name="Nowka B."/>
            <person name="Schmeisser C."/>
            <person name="Lebedeva E.V."/>
            <person name="Rattei T."/>
            <person name="Bohm C."/>
            <person name="Schmid M."/>
            <person name="Galushko A."/>
            <person name="Hatzenpichler R."/>
            <person name="Weinmaier T."/>
            <person name="Daniel R."/>
            <person name="Schleper C."/>
            <person name="Spieck E."/>
            <person name="Streit W."/>
            <person name="Wagner M."/>
        </authorList>
    </citation>
    <scope>NUCLEOTIDE SEQUENCE [LARGE SCALE GENOMIC DNA]</scope>
    <source>
        <strain evidence="2">Ga9.2</strain>
    </source>
</reference>
<dbReference type="OrthoDB" id="28313at2157"/>
<keyword evidence="1" id="KW-0378">Hydrolase</keyword>
<dbReference type="EMBL" id="CP002408">
    <property type="protein sequence ID" value="AFU57527.1"/>
    <property type="molecule type" value="Genomic_DNA"/>
</dbReference>
<dbReference type="STRING" id="1237085.Ngar_c05840"/>
<gene>
    <name evidence="1" type="ordered locus">Ngar_c05840</name>
</gene>
<dbReference type="FunCoup" id="K0IHY2">
    <property type="interactions" value="9"/>
</dbReference>
<dbReference type="Pfam" id="PF13483">
    <property type="entry name" value="Lactamase_B_3"/>
    <property type="match status" value="1"/>
</dbReference>
<dbReference type="PATRIC" id="fig|1237085.11.peg.559"/>